<name>A0A9D4TG60_CHLVU</name>
<sequence length="359" mass="38631">MIAARLVAPLAEPSAPSAVPPPLLPPVQRGLARRHVVLGLPSLAGLATAASVAAPHAAYAAASPLSSAAGGQLSVGGELPADSLAARLVTTGQLKQPGNQPPWPWIPKQTYYPKWMFGEWQVDMEFTGLRLPLGKQLVPAGFLDVAEAPAEAGGLGSRYSFTQRFYSTLPPTFDNELRVQLGLGMPQDAIIADRAFNTRQTTNAFLGWQAVESVAYDATEAPLRETVTLSRTAPDGSALPPRRLELYINALSSEDGIGDDTAFYTSELCRQVLLGVRQAEVKDYEIMHSWRRVKSDLVEGRQRSCLYLQPQEPGFFKAGGRAVAVYDYSFTMKRNAAPDDAPRGAVACVPTPKDVVQCV</sequence>
<evidence type="ECO:0000313" key="2">
    <source>
        <dbReference type="EMBL" id="KAI3424728.1"/>
    </source>
</evidence>
<gene>
    <name evidence="2" type="ORF">D9Q98_008117</name>
</gene>
<reference evidence="2" key="2">
    <citation type="submission" date="2020-11" db="EMBL/GenBank/DDBJ databases">
        <authorList>
            <person name="Cecchin M."/>
            <person name="Marcolungo L."/>
            <person name="Rossato M."/>
            <person name="Girolomoni L."/>
            <person name="Cosentino E."/>
            <person name="Cuine S."/>
            <person name="Li-Beisson Y."/>
            <person name="Delledonne M."/>
            <person name="Ballottari M."/>
        </authorList>
    </citation>
    <scope>NUCLEOTIDE SEQUENCE</scope>
    <source>
        <strain evidence="2">211/11P</strain>
        <tissue evidence="2">Whole cell</tissue>
    </source>
</reference>
<organism evidence="2 3">
    <name type="scientific">Chlorella vulgaris</name>
    <name type="common">Green alga</name>
    <dbReference type="NCBI Taxonomy" id="3077"/>
    <lineage>
        <taxon>Eukaryota</taxon>
        <taxon>Viridiplantae</taxon>
        <taxon>Chlorophyta</taxon>
        <taxon>core chlorophytes</taxon>
        <taxon>Trebouxiophyceae</taxon>
        <taxon>Chlorellales</taxon>
        <taxon>Chlorellaceae</taxon>
        <taxon>Chlorella clade</taxon>
        <taxon>Chlorella</taxon>
    </lineage>
</organism>
<protein>
    <recommendedName>
        <fullName evidence="1">DUF6816 domain-containing protein</fullName>
    </recommendedName>
</protein>
<comment type="caution">
    <text evidence="2">The sequence shown here is derived from an EMBL/GenBank/DDBJ whole genome shotgun (WGS) entry which is preliminary data.</text>
</comment>
<dbReference type="EMBL" id="SIDB01000012">
    <property type="protein sequence ID" value="KAI3424728.1"/>
    <property type="molecule type" value="Genomic_DNA"/>
</dbReference>
<accession>A0A9D4TG60</accession>
<dbReference type="Pfam" id="PF20670">
    <property type="entry name" value="DUF6816"/>
    <property type="match status" value="1"/>
</dbReference>
<proteinExistence type="predicted"/>
<feature type="domain" description="DUF6816" evidence="1">
    <location>
        <begin position="107"/>
        <end position="335"/>
    </location>
</feature>
<dbReference type="InterPro" id="IPR049213">
    <property type="entry name" value="DUF6816"/>
</dbReference>
<dbReference type="Proteomes" id="UP001055712">
    <property type="component" value="Unassembled WGS sequence"/>
</dbReference>
<evidence type="ECO:0000313" key="3">
    <source>
        <dbReference type="Proteomes" id="UP001055712"/>
    </source>
</evidence>
<evidence type="ECO:0000259" key="1">
    <source>
        <dbReference type="Pfam" id="PF20670"/>
    </source>
</evidence>
<reference evidence="2" key="1">
    <citation type="journal article" date="2019" name="Plant J.">
        <title>Chlorella vulgaris genome assembly and annotation reveals the molecular basis for metabolic acclimation to high light conditions.</title>
        <authorList>
            <person name="Cecchin M."/>
            <person name="Marcolungo L."/>
            <person name="Rossato M."/>
            <person name="Girolomoni L."/>
            <person name="Cosentino E."/>
            <person name="Cuine S."/>
            <person name="Li-Beisson Y."/>
            <person name="Delledonne M."/>
            <person name="Ballottari M."/>
        </authorList>
    </citation>
    <scope>NUCLEOTIDE SEQUENCE</scope>
    <source>
        <strain evidence="2">211/11P</strain>
    </source>
</reference>
<keyword evidence="3" id="KW-1185">Reference proteome</keyword>
<dbReference type="OrthoDB" id="195555at2759"/>
<dbReference type="AlphaFoldDB" id="A0A9D4TG60"/>